<evidence type="ECO:0000313" key="3">
    <source>
        <dbReference type="Proteomes" id="UP000255467"/>
    </source>
</evidence>
<name>A0A378YGF5_9NOCA</name>
<keyword evidence="1" id="KW-1133">Transmembrane helix</keyword>
<sequence>MTAVSSPATAQRTPARWPVHLLRAATTGVAVLVLMQAALAGSFLSGGFEALAAHARNGGLAGLLLVVQTIAAIVCARMGLANRQPVLASVVQLVIVGVLFPLGEQRILVAHVPLAVLLTVGVLQTTYTAWLRTPMEPEGSR</sequence>
<keyword evidence="3" id="KW-1185">Reference proteome</keyword>
<feature type="transmembrane region" description="Helical" evidence="1">
    <location>
        <begin position="21"/>
        <end position="39"/>
    </location>
</feature>
<dbReference type="Proteomes" id="UP000255467">
    <property type="component" value="Unassembled WGS sequence"/>
</dbReference>
<dbReference type="AlphaFoldDB" id="A0A378YGF5"/>
<proteinExistence type="predicted"/>
<dbReference type="EMBL" id="UGRY01000002">
    <property type="protein sequence ID" value="SUA75489.1"/>
    <property type="molecule type" value="Genomic_DNA"/>
</dbReference>
<gene>
    <name evidence="2" type="ORF">NCTC1934_02105</name>
</gene>
<evidence type="ECO:0008006" key="4">
    <source>
        <dbReference type="Google" id="ProtNLM"/>
    </source>
</evidence>
<keyword evidence="1" id="KW-0472">Membrane</keyword>
<feature type="transmembrane region" description="Helical" evidence="1">
    <location>
        <begin position="59"/>
        <end position="79"/>
    </location>
</feature>
<dbReference type="OrthoDB" id="4552798at2"/>
<dbReference type="RefSeq" id="WP_051036723.1">
    <property type="nucleotide sequence ID" value="NZ_JADLRM010000002.1"/>
</dbReference>
<feature type="transmembrane region" description="Helical" evidence="1">
    <location>
        <begin position="86"/>
        <end position="102"/>
    </location>
</feature>
<dbReference type="STRING" id="1406858.GCA_000710895_05995"/>
<organism evidence="2 3">
    <name type="scientific">Nocardia otitidiscaviarum</name>
    <dbReference type="NCBI Taxonomy" id="1823"/>
    <lineage>
        <taxon>Bacteria</taxon>
        <taxon>Bacillati</taxon>
        <taxon>Actinomycetota</taxon>
        <taxon>Actinomycetes</taxon>
        <taxon>Mycobacteriales</taxon>
        <taxon>Nocardiaceae</taxon>
        <taxon>Nocardia</taxon>
    </lineage>
</organism>
<keyword evidence="1" id="KW-0812">Transmembrane</keyword>
<accession>A0A378YGF5</accession>
<protein>
    <recommendedName>
        <fullName evidence="4">Integral membrane protein</fullName>
    </recommendedName>
</protein>
<evidence type="ECO:0000256" key="1">
    <source>
        <dbReference type="SAM" id="Phobius"/>
    </source>
</evidence>
<feature type="transmembrane region" description="Helical" evidence="1">
    <location>
        <begin position="108"/>
        <end position="131"/>
    </location>
</feature>
<reference evidence="2 3" key="1">
    <citation type="submission" date="2018-06" db="EMBL/GenBank/DDBJ databases">
        <authorList>
            <consortium name="Pathogen Informatics"/>
            <person name="Doyle S."/>
        </authorList>
    </citation>
    <scope>NUCLEOTIDE SEQUENCE [LARGE SCALE GENOMIC DNA]</scope>
    <source>
        <strain evidence="2 3">NCTC1934</strain>
    </source>
</reference>
<evidence type="ECO:0000313" key="2">
    <source>
        <dbReference type="EMBL" id="SUA75489.1"/>
    </source>
</evidence>